<protein>
    <submittedName>
        <fullName evidence="2">Uncharacterized protein</fullName>
    </submittedName>
</protein>
<feature type="non-terminal residue" evidence="2">
    <location>
        <position position="1"/>
    </location>
</feature>
<evidence type="ECO:0000313" key="2">
    <source>
        <dbReference type="EMBL" id="CAJ0585820.1"/>
    </source>
</evidence>
<dbReference type="InterPro" id="IPR003109">
    <property type="entry name" value="GoLoco_motif"/>
</dbReference>
<evidence type="ECO:0000256" key="1">
    <source>
        <dbReference type="SAM" id="MobiDB-lite"/>
    </source>
</evidence>
<dbReference type="GO" id="GO:0030695">
    <property type="term" value="F:GTPase regulator activity"/>
    <property type="evidence" value="ECO:0007669"/>
    <property type="project" value="InterPro"/>
</dbReference>
<feature type="compositionally biased region" description="Polar residues" evidence="1">
    <location>
        <begin position="51"/>
        <end position="63"/>
    </location>
</feature>
<feature type="region of interest" description="Disordered" evidence="1">
    <location>
        <begin position="17"/>
        <end position="67"/>
    </location>
</feature>
<gene>
    <name evidence="2" type="ORF">MSPICULIGERA_LOCUS23830</name>
</gene>
<proteinExistence type="predicted"/>
<sequence length="322" mass="36228">MSTRIWINDPQQPADPIYASIFRGKPPPTRRGVVYEPVQRTRPILRDPSANRGSLSPAESSAQYAPPKKRVSIAGFGSSGDYATLQLPADGDYGVIGQFSTSEFRPGPTTPTVTRSKGIRNCQSVSDLSEKVEKLSIPRPSIRPLDQEELYAAYKAKEEEFYAEYTKNPSKVEDLLQTTNSTAAKKPSLAKKLQHKVSLKGFREAFVRRSRSMAVRGSEKREPSPEAKPMKPEQQLQPRAEEKLERKYVPRRSAREFLQQNLASAKRIVRRNSVTSDVLTEAERMRARASGQEKDFLSLLEKMQGQRLNEQRCAMPEVHVGP</sequence>
<feature type="region of interest" description="Disordered" evidence="1">
    <location>
        <begin position="210"/>
        <end position="242"/>
    </location>
</feature>
<dbReference type="SMART" id="SM00390">
    <property type="entry name" value="GoLoco"/>
    <property type="match status" value="1"/>
</dbReference>
<comment type="caution">
    <text evidence="2">The sequence shown here is derived from an EMBL/GenBank/DDBJ whole genome shotgun (WGS) entry which is preliminary data.</text>
</comment>
<name>A0AA36DGC4_9BILA</name>
<accession>A0AA36DGC4</accession>
<dbReference type="Pfam" id="PF02188">
    <property type="entry name" value="GoLoco"/>
    <property type="match status" value="1"/>
</dbReference>
<dbReference type="PROSITE" id="PS50877">
    <property type="entry name" value="GOLOCO"/>
    <property type="match status" value="1"/>
</dbReference>
<keyword evidence="3" id="KW-1185">Reference proteome</keyword>
<evidence type="ECO:0000313" key="3">
    <source>
        <dbReference type="Proteomes" id="UP001177023"/>
    </source>
</evidence>
<organism evidence="2 3">
    <name type="scientific">Mesorhabditis spiculigera</name>
    <dbReference type="NCBI Taxonomy" id="96644"/>
    <lineage>
        <taxon>Eukaryota</taxon>
        <taxon>Metazoa</taxon>
        <taxon>Ecdysozoa</taxon>
        <taxon>Nematoda</taxon>
        <taxon>Chromadorea</taxon>
        <taxon>Rhabditida</taxon>
        <taxon>Rhabditina</taxon>
        <taxon>Rhabditomorpha</taxon>
        <taxon>Rhabditoidea</taxon>
        <taxon>Rhabditidae</taxon>
        <taxon>Mesorhabditinae</taxon>
        <taxon>Mesorhabditis</taxon>
    </lineage>
</organism>
<dbReference type="EMBL" id="CATQJA010002706">
    <property type="protein sequence ID" value="CAJ0585820.1"/>
    <property type="molecule type" value="Genomic_DNA"/>
</dbReference>
<reference evidence="2" key="1">
    <citation type="submission" date="2023-06" db="EMBL/GenBank/DDBJ databases">
        <authorList>
            <person name="Delattre M."/>
        </authorList>
    </citation>
    <scope>NUCLEOTIDE SEQUENCE</scope>
    <source>
        <strain evidence="2">AF72</strain>
    </source>
</reference>
<dbReference type="AlphaFoldDB" id="A0AA36DGC4"/>
<feature type="compositionally biased region" description="Basic and acidic residues" evidence="1">
    <location>
        <begin position="217"/>
        <end position="231"/>
    </location>
</feature>
<dbReference type="Proteomes" id="UP001177023">
    <property type="component" value="Unassembled WGS sequence"/>
</dbReference>